<dbReference type="Proteomes" id="UP000246740">
    <property type="component" value="Unassembled WGS sequence"/>
</dbReference>
<evidence type="ECO:0000313" key="2">
    <source>
        <dbReference type="EMBL" id="PWZ01557.1"/>
    </source>
</evidence>
<dbReference type="PANTHER" id="PTHR30344:SF1">
    <property type="entry name" value="6-PHOSPHOGLUCONOLACTONASE"/>
    <property type="match status" value="1"/>
</dbReference>
<dbReference type="Pfam" id="PF10282">
    <property type="entry name" value="Lactonase"/>
    <property type="match status" value="1"/>
</dbReference>
<dbReference type="STRING" id="1882483.A0A317XTH4"/>
<dbReference type="EMBL" id="KZ819190">
    <property type="protein sequence ID" value="PWZ01557.1"/>
    <property type="molecule type" value="Genomic_DNA"/>
</dbReference>
<dbReference type="InterPro" id="IPR050282">
    <property type="entry name" value="Cycloisomerase_2"/>
</dbReference>
<name>A0A317XTH4_9BASI</name>
<keyword evidence="3" id="KW-1185">Reference proteome</keyword>
<proteinExistence type="inferred from homology"/>
<evidence type="ECO:0000256" key="1">
    <source>
        <dbReference type="ARBA" id="ARBA00005564"/>
    </source>
</evidence>
<protein>
    <submittedName>
        <fullName evidence="2">Putative isomerase YbhE</fullName>
    </submittedName>
</protein>
<dbReference type="GO" id="GO:0017057">
    <property type="term" value="F:6-phosphogluconolactonase activity"/>
    <property type="evidence" value="ECO:0007669"/>
    <property type="project" value="TreeGrafter"/>
</dbReference>
<dbReference type="GO" id="GO:0016853">
    <property type="term" value="F:isomerase activity"/>
    <property type="evidence" value="ECO:0007669"/>
    <property type="project" value="UniProtKB-KW"/>
</dbReference>
<keyword evidence="2" id="KW-0413">Isomerase</keyword>
<evidence type="ECO:0000313" key="3">
    <source>
        <dbReference type="Proteomes" id="UP000246740"/>
    </source>
</evidence>
<dbReference type="SUPFAM" id="SSF51004">
    <property type="entry name" value="C-terminal (heme d1) domain of cytochrome cd1-nitrite reductase"/>
    <property type="match status" value="1"/>
</dbReference>
<accession>A0A317XTH4</accession>
<dbReference type="Gene3D" id="2.130.10.10">
    <property type="entry name" value="YVTN repeat-like/Quinoprotein amine dehydrogenase"/>
    <property type="match status" value="1"/>
</dbReference>
<comment type="similarity">
    <text evidence="1">Belongs to the cycloisomerase 2 family.</text>
</comment>
<dbReference type="InterPro" id="IPR019405">
    <property type="entry name" value="Lactonase_7-beta_prop"/>
</dbReference>
<sequence>MKVFVAGYAGTIQPYAVDETKAAFVKLGSGIEPNSSGSGPSWIAFSSSKSADGDRLYSVSEGIPGRIFSHTFDSQTNAIVKTGTEEQKSNGTSTNGDGPVSALIGHGNSANLLFVANYNDGVAAVLSISPKNGTLSQKASKEDDATKFQFTRPASAPAVGPVPDRQDHSYAHQVAIIPTTKGDYVYVCDLGADQIHRLHIDAEQAVTFVASTDVPAGSGPRHITFHKEPDGRVYGYLASELSNTVTSFSVNVTTGELTALQEPILASPPDVPLSGPGILSTNRTTAEIALPPAGDFVYISNRGDETEDHISIFSRDTAAGTIKFQEWIPSGGRMPRHFSLSSDAGDTHAKWLAVGHQTDENIVLYQRDAATGKLKKKEIVSNVGPVAFTGFSPF</sequence>
<reference evidence="2 3" key="1">
    <citation type="journal article" date="2018" name="Mol. Biol. Evol.">
        <title>Broad Genomic Sampling Reveals a Smut Pathogenic Ancestry of the Fungal Clade Ustilaginomycotina.</title>
        <authorList>
            <person name="Kijpornyongpan T."/>
            <person name="Mondo S.J."/>
            <person name="Barry K."/>
            <person name="Sandor L."/>
            <person name="Lee J."/>
            <person name="Lipzen A."/>
            <person name="Pangilinan J."/>
            <person name="LaButti K."/>
            <person name="Hainaut M."/>
            <person name="Henrissat B."/>
            <person name="Grigoriev I.V."/>
            <person name="Spatafora J.W."/>
            <person name="Aime M.C."/>
        </authorList>
    </citation>
    <scope>NUCLEOTIDE SEQUENCE [LARGE SCALE GENOMIC DNA]</scope>
    <source>
        <strain evidence="2 3">MCA 3645</strain>
    </source>
</reference>
<dbReference type="AlphaFoldDB" id="A0A317XTH4"/>
<dbReference type="PANTHER" id="PTHR30344">
    <property type="entry name" value="6-PHOSPHOGLUCONOLACTONASE-RELATED"/>
    <property type="match status" value="1"/>
</dbReference>
<organism evidence="2 3">
    <name type="scientific">Testicularia cyperi</name>
    <dbReference type="NCBI Taxonomy" id="1882483"/>
    <lineage>
        <taxon>Eukaryota</taxon>
        <taxon>Fungi</taxon>
        <taxon>Dikarya</taxon>
        <taxon>Basidiomycota</taxon>
        <taxon>Ustilaginomycotina</taxon>
        <taxon>Ustilaginomycetes</taxon>
        <taxon>Ustilaginales</taxon>
        <taxon>Anthracoideaceae</taxon>
        <taxon>Testicularia</taxon>
    </lineage>
</organism>
<dbReference type="InterPro" id="IPR011048">
    <property type="entry name" value="Haem_d1_sf"/>
</dbReference>
<dbReference type="InParanoid" id="A0A317XTH4"/>
<gene>
    <name evidence="2" type="ORF">BCV70DRAFT_198986</name>
</gene>
<dbReference type="InterPro" id="IPR015943">
    <property type="entry name" value="WD40/YVTN_repeat-like_dom_sf"/>
</dbReference>
<dbReference type="OrthoDB" id="9972196at2759"/>